<dbReference type="OrthoDB" id="9801429at2"/>
<comment type="caution">
    <text evidence="1">The sequence shown here is derived from an EMBL/GenBank/DDBJ whole genome shotgun (WGS) entry which is preliminary data.</text>
</comment>
<dbReference type="RefSeq" id="WP_004013802.1">
    <property type="nucleotide sequence ID" value="NZ_CAMPNB010000030.1"/>
</dbReference>
<dbReference type="EMBL" id="JABCUV010000004">
    <property type="protein sequence ID" value="NMW93095.1"/>
    <property type="molecule type" value="Genomic_DNA"/>
</dbReference>
<accession>A0A848RNM4</accession>
<dbReference type="AlphaFoldDB" id="A0A848RNM4"/>
<protein>
    <recommendedName>
        <fullName evidence="3">Transcriptional regulator</fullName>
    </recommendedName>
</protein>
<reference evidence="1 2" key="1">
    <citation type="submission" date="2020-04" db="EMBL/GenBank/DDBJ databases">
        <title>Antimicrobial susceptibility and clonality of vaginal-derived multi-drug resistant Mobiluncus isolates in China.</title>
        <authorList>
            <person name="Zhang X."/>
        </authorList>
    </citation>
    <scope>NUCLEOTIDE SEQUENCE [LARGE SCALE GENOMIC DNA]</scope>
    <source>
        <strain evidence="1 2">7</strain>
    </source>
</reference>
<name>A0A848RNM4_9ACTO</name>
<gene>
    <name evidence="1" type="ORF">HHJ74_05205</name>
</gene>
<dbReference type="GeneID" id="61168807"/>
<organism evidence="1 2">
    <name type="scientific">Mobiluncus mulieris</name>
    <dbReference type="NCBI Taxonomy" id="2052"/>
    <lineage>
        <taxon>Bacteria</taxon>
        <taxon>Bacillati</taxon>
        <taxon>Actinomycetota</taxon>
        <taxon>Actinomycetes</taxon>
        <taxon>Actinomycetales</taxon>
        <taxon>Actinomycetaceae</taxon>
        <taxon>Mobiluncus</taxon>
    </lineage>
</organism>
<proteinExistence type="predicted"/>
<evidence type="ECO:0008006" key="3">
    <source>
        <dbReference type="Google" id="ProtNLM"/>
    </source>
</evidence>
<evidence type="ECO:0000313" key="2">
    <source>
        <dbReference type="Proteomes" id="UP000582487"/>
    </source>
</evidence>
<sequence length="187" mass="21098">MKEDGVVLVLDALAPKRSSLYRGLARGEWERVARGIYVPAGMPLMQPEWLEAVTRRAEATICLTSALAYWDLTDEIPDQVHVAIWKGARKPATRSPLAWHHFDRDSFGEERRELEIPGSDGRMIGIYGPERSVVDCFRLRALVGYETATVALHELLARGGDRALLMRLAMRLPRARRPLLDILEALN</sequence>
<dbReference type="Proteomes" id="UP000582487">
    <property type="component" value="Unassembled WGS sequence"/>
</dbReference>
<evidence type="ECO:0000313" key="1">
    <source>
        <dbReference type="EMBL" id="NMW93095.1"/>
    </source>
</evidence>